<dbReference type="SUPFAM" id="SSF56059">
    <property type="entry name" value="Glutathione synthetase ATP-binding domain-like"/>
    <property type="match status" value="1"/>
</dbReference>
<dbReference type="InterPro" id="IPR026838">
    <property type="entry name" value="YheC/D"/>
</dbReference>
<dbReference type="Gene3D" id="3.30.470.20">
    <property type="entry name" value="ATP-grasp fold, B domain"/>
    <property type="match status" value="1"/>
</dbReference>
<dbReference type="Proteomes" id="UP001231941">
    <property type="component" value="Unassembled WGS sequence"/>
</dbReference>
<gene>
    <name evidence="1" type="ORF">Q5Y73_23130</name>
</gene>
<comment type="caution">
    <text evidence="1">The sequence shown here is derived from an EMBL/GenBank/DDBJ whole genome shotgun (WGS) entry which is preliminary data.</text>
</comment>
<reference evidence="1 2" key="1">
    <citation type="submission" date="2023-08" db="EMBL/GenBank/DDBJ databases">
        <authorList>
            <person name="Park J.-S."/>
        </authorList>
    </citation>
    <scope>NUCLEOTIDE SEQUENCE [LARGE SCALE GENOMIC DNA]</scope>
    <source>
        <strain evidence="1 2">2205SS18-9</strain>
    </source>
</reference>
<organism evidence="1 2">
    <name type="scientific">Chengkuizengella axinellae</name>
    <dbReference type="NCBI Taxonomy" id="3064388"/>
    <lineage>
        <taxon>Bacteria</taxon>
        <taxon>Bacillati</taxon>
        <taxon>Bacillota</taxon>
        <taxon>Bacilli</taxon>
        <taxon>Bacillales</taxon>
        <taxon>Paenibacillaceae</taxon>
        <taxon>Chengkuizengella</taxon>
    </lineage>
</organism>
<sequence>MNLSFFSEGLKNFNQNKKSLLSNKKIVVGVFVRENFIKKLMKQDSDFKMYFMFNEFYKASEDTDTTLYFFGCHDIDFDRRKIVGTFREKGREWSNKEFPFPDVIFDRVHNSNQSAEIAREKFKELNIKTMNPKSYFDKKELLEELLKFKSLEPYIPRTAPFNGYDDLEKILIEEKSIYLKDIYGRAGIRIMKIKKIKKKGYRYQYSLNKKIHKGMEKNLKKLYQKILKLYKGKENQVYIQTAINLLRVENKIVDMRAEVQRDRNGGLVILAVPVRIAQKGAHITTHSEAVSFQTFFRDQLNYSEQEINKLKNQIDHFLREVYMKTEQIYGSFGQLGIDFALDKNKKLWFIECNAKSAQVSILKAYGENMVQESFKNNLGYAKFLVDSN</sequence>
<keyword evidence="2" id="KW-1185">Reference proteome</keyword>
<proteinExistence type="predicted"/>
<name>A0ABT9J5X0_9BACL</name>
<evidence type="ECO:0000313" key="2">
    <source>
        <dbReference type="Proteomes" id="UP001231941"/>
    </source>
</evidence>
<dbReference type="Pfam" id="PF14398">
    <property type="entry name" value="ATPgrasp_YheCD"/>
    <property type="match status" value="1"/>
</dbReference>
<dbReference type="RefSeq" id="WP_305994297.1">
    <property type="nucleotide sequence ID" value="NZ_JAVAMP010000022.1"/>
</dbReference>
<accession>A0ABT9J5X0</accession>
<evidence type="ECO:0000313" key="1">
    <source>
        <dbReference type="EMBL" id="MDP5276995.1"/>
    </source>
</evidence>
<protein>
    <submittedName>
        <fullName evidence="1">YheC/YheD family protein</fullName>
    </submittedName>
</protein>
<dbReference type="EMBL" id="JAVAMP010000022">
    <property type="protein sequence ID" value="MDP5276995.1"/>
    <property type="molecule type" value="Genomic_DNA"/>
</dbReference>